<dbReference type="Proteomes" id="UP001141806">
    <property type="component" value="Unassembled WGS sequence"/>
</dbReference>
<sequence>MRSNSSLVYDTQCVHYAERRVSMHGSQMDVVFRILHAILIVGFDVRINFRWTCGYCASRMCSIEFNAPLGTKGNGIENNIIGCWLMLHKERVIFLQNGWILENC</sequence>
<protein>
    <submittedName>
        <fullName evidence="1">Uncharacterized protein</fullName>
    </submittedName>
</protein>
<reference evidence="1" key="1">
    <citation type="journal article" date="2023" name="Plant J.">
        <title>The genome of the king protea, Protea cynaroides.</title>
        <authorList>
            <person name="Chang J."/>
            <person name="Duong T.A."/>
            <person name="Schoeman C."/>
            <person name="Ma X."/>
            <person name="Roodt D."/>
            <person name="Barker N."/>
            <person name="Li Z."/>
            <person name="Van de Peer Y."/>
            <person name="Mizrachi E."/>
        </authorList>
    </citation>
    <scope>NUCLEOTIDE SEQUENCE</scope>
    <source>
        <tissue evidence="1">Young leaves</tissue>
    </source>
</reference>
<dbReference type="EMBL" id="JAMYWD010000002">
    <property type="protein sequence ID" value="KAJ4980032.1"/>
    <property type="molecule type" value="Genomic_DNA"/>
</dbReference>
<name>A0A9Q0L027_9MAGN</name>
<proteinExistence type="predicted"/>
<comment type="caution">
    <text evidence="1">The sequence shown here is derived from an EMBL/GenBank/DDBJ whole genome shotgun (WGS) entry which is preliminary data.</text>
</comment>
<dbReference type="AlphaFoldDB" id="A0A9Q0L027"/>
<accession>A0A9Q0L027</accession>
<evidence type="ECO:0000313" key="1">
    <source>
        <dbReference type="EMBL" id="KAJ4980032.1"/>
    </source>
</evidence>
<keyword evidence="2" id="KW-1185">Reference proteome</keyword>
<organism evidence="1 2">
    <name type="scientific">Protea cynaroides</name>
    <dbReference type="NCBI Taxonomy" id="273540"/>
    <lineage>
        <taxon>Eukaryota</taxon>
        <taxon>Viridiplantae</taxon>
        <taxon>Streptophyta</taxon>
        <taxon>Embryophyta</taxon>
        <taxon>Tracheophyta</taxon>
        <taxon>Spermatophyta</taxon>
        <taxon>Magnoliopsida</taxon>
        <taxon>Proteales</taxon>
        <taxon>Proteaceae</taxon>
        <taxon>Protea</taxon>
    </lineage>
</organism>
<gene>
    <name evidence="1" type="ORF">NE237_010812</name>
</gene>
<evidence type="ECO:0000313" key="2">
    <source>
        <dbReference type="Proteomes" id="UP001141806"/>
    </source>
</evidence>